<dbReference type="Proteomes" id="UP000621859">
    <property type="component" value="Unassembled WGS sequence"/>
</dbReference>
<reference evidence="3" key="1">
    <citation type="journal article" date="2019" name="Int. J. Syst. Evol. Microbiol.">
        <title>The Global Catalogue of Microorganisms (GCM) 10K type strain sequencing project: providing services to taxonomists for standard genome sequencing and annotation.</title>
        <authorList>
            <consortium name="The Broad Institute Genomics Platform"/>
            <consortium name="The Broad Institute Genome Sequencing Center for Infectious Disease"/>
            <person name="Wu L."/>
            <person name="Ma J."/>
        </authorList>
    </citation>
    <scope>NUCLEOTIDE SEQUENCE [LARGE SCALE GENOMIC DNA]</scope>
    <source>
        <strain evidence="3">CGMCC 1.8860</strain>
    </source>
</reference>
<sequence>MTPTLWQALAMVLVLEGLMPFAFPGTWRKTVTWIAQMHDLQVRLFGLLLLLGAALVAVLAR</sequence>
<keyword evidence="1" id="KW-0472">Membrane</keyword>
<keyword evidence="1" id="KW-0812">Transmembrane</keyword>
<organism evidence="2 3">
    <name type="scientific">Silvimonas amylolytica</name>
    <dbReference type="NCBI Taxonomy" id="449663"/>
    <lineage>
        <taxon>Bacteria</taxon>
        <taxon>Pseudomonadati</taxon>
        <taxon>Pseudomonadota</taxon>
        <taxon>Betaproteobacteria</taxon>
        <taxon>Neisseriales</taxon>
        <taxon>Chitinibacteraceae</taxon>
        <taxon>Silvimonas</taxon>
    </lineage>
</organism>
<evidence type="ECO:0000256" key="1">
    <source>
        <dbReference type="SAM" id="Phobius"/>
    </source>
</evidence>
<dbReference type="PANTHER" id="PTHR38602:SF1">
    <property type="entry name" value="INNER MEMBRANE PROTEIN"/>
    <property type="match status" value="1"/>
</dbReference>
<evidence type="ECO:0008006" key="4">
    <source>
        <dbReference type="Google" id="ProtNLM"/>
    </source>
</evidence>
<evidence type="ECO:0000313" key="3">
    <source>
        <dbReference type="Proteomes" id="UP000621859"/>
    </source>
</evidence>
<dbReference type="InterPro" id="IPR019201">
    <property type="entry name" value="DUF2065"/>
</dbReference>
<accession>A0ABQ2PQ07</accession>
<proteinExistence type="predicted"/>
<evidence type="ECO:0000313" key="2">
    <source>
        <dbReference type="EMBL" id="GGP27557.1"/>
    </source>
</evidence>
<gene>
    <name evidence="2" type="ORF">GCM10010971_33760</name>
</gene>
<dbReference type="PANTHER" id="PTHR38602">
    <property type="entry name" value="INNER MEMBRANE PROTEIN-RELATED"/>
    <property type="match status" value="1"/>
</dbReference>
<name>A0ABQ2PQ07_9NEIS</name>
<keyword evidence="1" id="KW-1133">Transmembrane helix</keyword>
<dbReference type="Pfam" id="PF09838">
    <property type="entry name" value="DUF2065"/>
    <property type="match status" value="1"/>
</dbReference>
<comment type="caution">
    <text evidence="2">The sequence shown here is derived from an EMBL/GenBank/DDBJ whole genome shotgun (WGS) entry which is preliminary data.</text>
</comment>
<feature type="transmembrane region" description="Helical" evidence="1">
    <location>
        <begin position="40"/>
        <end position="60"/>
    </location>
</feature>
<dbReference type="EMBL" id="BMLY01000006">
    <property type="protein sequence ID" value="GGP27557.1"/>
    <property type="molecule type" value="Genomic_DNA"/>
</dbReference>
<keyword evidence="3" id="KW-1185">Reference proteome</keyword>
<protein>
    <recommendedName>
        <fullName evidence="4">DUF2065 domain-containing protein</fullName>
    </recommendedName>
</protein>
<dbReference type="RefSeq" id="WP_229679246.1">
    <property type="nucleotide sequence ID" value="NZ_BMLY01000006.1"/>
</dbReference>